<comment type="caution">
    <text evidence="1">The sequence shown here is derived from an EMBL/GenBank/DDBJ whole genome shotgun (WGS) entry which is preliminary data.</text>
</comment>
<accession>A0A8S1RTD3</accession>
<proteinExistence type="predicted"/>
<evidence type="ECO:0000313" key="1">
    <source>
        <dbReference type="EMBL" id="CAD8129724.1"/>
    </source>
</evidence>
<dbReference type="AlphaFoldDB" id="A0A8S1RTD3"/>
<dbReference type="Proteomes" id="UP000692954">
    <property type="component" value="Unassembled WGS sequence"/>
</dbReference>
<gene>
    <name evidence="1" type="ORF">PSON_ATCC_30995.1.T2400013</name>
</gene>
<name>A0A8S1RTD3_9CILI</name>
<sequence>MEDFEVQDYSTGLSRFYSIEGAEILEIRDVIKVINKDMKELSDELYFNMDNTFEVIYVNNLNYSCITIGIEKKSFKNTFALLIKKVY</sequence>
<keyword evidence="2" id="KW-1185">Reference proteome</keyword>
<organism evidence="1 2">
    <name type="scientific">Paramecium sonneborni</name>
    <dbReference type="NCBI Taxonomy" id="65129"/>
    <lineage>
        <taxon>Eukaryota</taxon>
        <taxon>Sar</taxon>
        <taxon>Alveolata</taxon>
        <taxon>Ciliophora</taxon>
        <taxon>Intramacronucleata</taxon>
        <taxon>Oligohymenophorea</taxon>
        <taxon>Peniculida</taxon>
        <taxon>Parameciidae</taxon>
        <taxon>Paramecium</taxon>
    </lineage>
</organism>
<dbReference type="EMBL" id="CAJJDN010000240">
    <property type="protein sequence ID" value="CAD8129724.1"/>
    <property type="molecule type" value="Genomic_DNA"/>
</dbReference>
<reference evidence="1" key="1">
    <citation type="submission" date="2021-01" db="EMBL/GenBank/DDBJ databases">
        <authorList>
            <consortium name="Genoscope - CEA"/>
            <person name="William W."/>
        </authorList>
    </citation>
    <scope>NUCLEOTIDE SEQUENCE</scope>
</reference>
<evidence type="ECO:0000313" key="2">
    <source>
        <dbReference type="Proteomes" id="UP000692954"/>
    </source>
</evidence>
<protein>
    <submittedName>
        <fullName evidence="1">Uncharacterized protein</fullName>
    </submittedName>
</protein>